<feature type="compositionally biased region" description="Polar residues" evidence="1">
    <location>
        <begin position="73"/>
        <end position="82"/>
    </location>
</feature>
<reference evidence="2 3" key="1">
    <citation type="journal article" date="2013" name="Mar. Genomics">
        <title>Expression of sulfatases in Rhodopirellula baltica and the diversity of sulfatases in the genus Rhodopirellula.</title>
        <authorList>
            <person name="Wegner C.E."/>
            <person name="Richter-Heitmann T."/>
            <person name="Klindworth A."/>
            <person name="Klockow C."/>
            <person name="Richter M."/>
            <person name="Achstetter T."/>
            <person name="Glockner F.O."/>
            <person name="Harder J."/>
        </authorList>
    </citation>
    <scope>NUCLEOTIDE SEQUENCE [LARGE SCALE GENOMIC DNA]</scope>
    <source>
        <strain evidence="2 3">SH398</strain>
    </source>
</reference>
<dbReference type="EMBL" id="ANOF01000071">
    <property type="protein sequence ID" value="EMI27227.1"/>
    <property type="molecule type" value="Genomic_DNA"/>
</dbReference>
<evidence type="ECO:0000313" key="2">
    <source>
        <dbReference type="EMBL" id="EMI27227.1"/>
    </source>
</evidence>
<proteinExistence type="predicted"/>
<name>M5SHQ5_9BACT</name>
<evidence type="ECO:0000256" key="1">
    <source>
        <dbReference type="SAM" id="MobiDB-lite"/>
    </source>
</evidence>
<feature type="region of interest" description="Disordered" evidence="1">
    <location>
        <begin position="62"/>
        <end position="90"/>
    </location>
</feature>
<evidence type="ECO:0000313" key="3">
    <source>
        <dbReference type="Proteomes" id="UP000011996"/>
    </source>
</evidence>
<comment type="caution">
    <text evidence="2">The sequence shown here is derived from an EMBL/GenBank/DDBJ whole genome shotgun (WGS) entry which is preliminary data.</text>
</comment>
<organism evidence="2 3">
    <name type="scientific">Rhodopirellula europaea SH398</name>
    <dbReference type="NCBI Taxonomy" id="1263868"/>
    <lineage>
        <taxon>Bacteria</taxon>
        <taxon>Pseudomonadati</taxon>
        <taxon>Planctomycetota</taxon>
        <taxon>Planctomycetia</taxon>
        <taxon>Pirellulales</taxon>
        <taxon>Pirellulaceae</taxon>
        <taxon>Rhodopirellula</taxon>
    </lineage>
</organism>
<protein>
    <submittedName>
        <fullName evidence="2">Uncharacterized protein</fullName>
    </submittedName>
</protein>
<dbReference type="Proteomes" id="UP000011996">
    <property type="component" value="Unassembled WGS sequence"/>
</dbReference>
<dbReference type="AlphaFoldDB" id="M5SHQ5"/>
<sequence length="90" mass="10521">MISTLRARHFKTARPLSKRELLVHFISEITCITHQVCCDEEYHSPIEKRFWLDRNPLHLHRSAGHGLHDDQSIPLSQRNKQVTAPGRTRT</sequence>
<accession>M5SHQ5</accession>
<gene>
    <name evidence="2" type="ORF">RESH_02234</name>
</gene>